<protein>
    <submittedName>
        <fullName evidence="3">Uncharacterized protein</fullName>
    </submittedName>
</protein>
<keyword evidence="2" id="KW-0472">Membrane</keyword>
<keyword evidence="2" id="KW-1133">Transmembrane helix</keyword>
<evidence type="ECO:0000313" key="3">
    <source>
        <dbReference type="EMBL" id="BBL88961.1"/>
    </source>
</evidence>
<dbReference type="EMBL" id="AP019798">
    <property type="protein sequence ID" value="BBL88961.1"/>
    <property type="molecule type" value="Genomic_DNA"/>
</dbReference>
<feature type="region of interest" description="Disordered" evidence="1">
    <location>
        <begin position="36"/>
        <end position="65"/>
    </location>
</feature>
<keyword evidence="2" id="KW-0812">Transmembrane</keyword>
<proteinExistence type="predicted"/>
<feature type="transmembrane region" description="Helical" evidence="2">
    <location>
        <begin position="12"/>
        <end position="33"/>
    </location>
</feature>
<sequence>MSSSKKSWFSEHSGALIGAFAVIVAALITSGYFKSGSSDNSPKASDKNTEVVNQNLVSKKPEEVPSVEPAKPFNLEKYKDLYQFAYGGSGMNMNSSDATAFTDSWFSLCSDKDISKFKEVYIFAYSGGGMNKSGNDAKNWALKSVGCEI</sequence>
<dbReference type="RefSeq" id="WP_143692548.1">
    <property type="nucleotide sequence ID" value="NZ_AP019798.1"/>
</dbReference>
<organism evidence="3 4">
    <name type="scientific">Vibrio rotiferianus</name>
    <dbReference type="NCBI Taxonomy" id="190895"/>
    <lineage>
        <taxon>Bacteria</taxon>
        <taxon>Pseudomonadati</taxon>
        <taxon>Pseudomonadota</taxon>
        <taxon>Gammaproteobacteria</taxon>
        <taxon>Vibrionales</taxon>
        <taxon>Vibrionaceae</taxon>
        <taxon>Vibrio</taxon>
    </lineage>
</organism>
<gene>
    <name evidence="3" type="ORF">VroAM7_16140</name>
</gene>
<accession>A0A510I678</accession>
<reference evidence="4" key="1">
    <citation type="submission" date="2019-07" db="EMBL/GenBank/DDBJ databases">
        <title>Complete Genome Sequences of Vibrion rotiferianus strain AM7.</title>
        <authorList>
            <person name="Miyazaki K."/>
            <person name="Wiseschart A."/>
            <person name="Pootanakit K."/>
            <person name="Ishimori K."/>
            <person name="Kitahara K."/>
        </authorList>
    </citation>
    <scope>NUCLEOTIDE SEQUENCE [LARGE SCALE GENOMIC DNA]</scope>
    <source>
        <strain evidence="4">AM7</strain>
    </source>
</reference>
<evidence type="ECO:0000313" key="4">
    <source>
        <dbReference type="Proteomes" id="UP000315115"/>
    </source>
</evidence>
<evidence type="ECO:0000256" key="2">
    <source>
        <dbReference type="SAM" id="Phobius"/>
    </source>
</evidence>
<dbReference type="AlphaFoldDB" id="A0A510I678"/>
<dbReference type="Proteomes" id="UP000315115">
    <property type="component" value="Chromosome 1"/>
</dbReference>
<evidence type="ECO:0000256" key="1">
    <source>
        <dbReference type="SAM" id="MobiDB-lite"/>
    </source>
</evidence>
<name>A0A510I678_9VIBR</name>